<feature type="compositionally biased region" description="Basic and acidic residues" evidence="1">
    <location>
        <begin position="1"/>
        <end position="18"/>
    </location>
</feature>
<feature type="region of interest" description="Disordered" evidence="1">
    <location>
        <begin position="1"/>
        <end position="88"/>
    </location>
</feature>
<name>A0ABY6CMM7_9BACT</name>
<reference evidence="2" key="1">
    <citation type="submission" date="2022-09" db="EMBL/GenBank/DDBJ databases">
        <title>Comparative genomics and taxonomic characterization of three novel marine species of genus Reichenbachiella exhibiting antioxidant and polysaccharide degradation activities.</title>
        <authorList>
            <person name="Muhammad N."/>
            <person name="Lee Y.-J."/>
            <person name="Ko J."/>
            <person name="Kim S.-G."/>
        </authorList>
    </citation>
    <scope>NUCLEOTIDE SEQUENCE</scope>
    <source>
        <strain evidence="2">BKB1-1</strain>
    </source>
</reference>
<accession>A0ABY6CMM7</accession>
<keyword evidence="3" id="KW-1185">Reference proteome</keyword>
<proteinExistence type="predicted"/>
<evidence type="ECO:0000256" key="1">
    <source>
        <dbReference type="SAM" id="MobiDB-lite"/>
    </source>
</evidence>
<evidence type="ECO:0000313" key="3">
    <source>
        <dbReference type="Proteomes" id="UP001065174"/>
    </source>
</evidence>
<dbReference type="RefSeq" id="WP_262308448.1">
    <property type="nucleotide sequence ID" value="NZ_CP106679.1"/>
</dbReference>
<sequence>MLIHIHENKTKLHQEDFTGGRTGSSSAVDELQRDHQARRTGADLGARRLPIQTRTRLGAAQCRAQSSAQLPRDGDGQQGPIDHDGRSS</sequence>
<evidence type="ECO:0000313" key="2">
    <source>
        <dbReference type="EMBL" id="UXP31004.1"/>
    </source>
</evidence>
<organism evidence="2 3">
    <name type="scientific">Reichenbachiella agarivorans</name>
    <dbReference type="NCBI Taxonomy" id="2979464"/>
    <lineage>
        <taxon>Bacteria</taxon>
        <taxon>Pseudomonadati</taxon>
        <taxon>Bacteroidota</taxon>
        <taxon>Cytophagia</taxon>
        <taxon>Cytophagales</taxon>
        <taxon>Reichenbachiellaceae</taxon>
        <taxon>Reichenbachiella</taxon>
    </lineage>
</organism>
<gene>
    <name evidence="2" type="ORF">N6H18_11650</name>
</gene>
<protein>
    <submittedName>
        <fullName evidence="2">Uncharacterized protein</fullName>
    </submittedName>
</protein>
<dbReference type="Proteomes" id="UP001065174">
    <property type="component" value="Chromosome"/>
</dbReference>
<dbReference type="EMBL" id="CP106679">
    <property type="protein sequence ID" value="UXP31004.1"/>
    <property type="molecule type" value="Genomic_DNA"/>
</dbReference>
<feature type="compositionally biased region" description="Basic and acidic residues" evidence="1">
    <location>
        <begin position="30"/>
        <end position="41"/>
    </location>
</feature>